<keyword evidence="2" id="KW-0378">Hydrolase</keyword>
<dbReference type="PROSITE" id="PS51677">
    <property type="entry name" value="NODB"/>
    <property type="match status" value="1"/>
</dbReference>
<evidence type="ECO:0000259" key="3">
    <source>
        <dbReference type="PROSITE" id="PS51677"/>
    </source>
</evidence>
<dbReference type="Pfam" id="PF01522">
    <property type="entry name" value="Polysacc_deac_1"/>
    <property type="match status" value="1"/>
</dbReference>
<sequence length="247" mass="28374">MSILLILLILVCIFAIYSIIPTLVIRAFSIGIFKSAHIKNKAALTFDDGPNPSYTPRLLDLLKSHGIKATFFVVGENAKAYPEIISRMHREGHTIGTHHYRHISNWLLTPREVKEQCRLAAETIEMITGKRPVYYRPPWGHLNLFVNWASRPYKIIMWSAILGDWRYKLGKDKLKQRLHKSLHEGAVIVLHDSGQNIGADQLAPEMMLQALEEFLQEKNDKIEFVPIDVLCQHEESKESLIEDNLNK</sequence>
<dbReference type="EMBL" id="JBHTCO010000041">
    <property type="protein sequence ID" value="MFC7394926.1"/>
    <property type="molecule type" value="Genomic_DNA"/>
</dbReference>
<protein>
    <submittedName>
        <fullName evidence="4">Polysaccharide deacetylase family protein</fullName>
    </submittedName>
</protein>
<evidence type="ECO:0000313" key="4">
    <source>
        <dbReference type="EMBL" id="MFC7394926.1"/>
    </source>
</evidence>
<dbReference type="SUPFAM" id="SSF88713">
    <property type="entry name" value="Glycoside hydrolase/deacetylase"/>
    <property type="match status" value="1"/>
</dbReference>
<dbReference type="Proteomes" id="UP001596505">
    <property type="component" value="Unassembled WGS sequence"/>
</dbReference>
<gene>
    <name evidence="4" type="ORF">ACFQRG_18600</name>
</gene>
<dbReference type="InterPro" id="IPR002509">
    <property type="entry name" value="NODB_dom"/>
</dbReference>
<proteinExistence type="predicted"/>
<reference evidence="5" key="1">
    <citation type="journal article" date="2019" name="Int. J. Syst. Evol. Microbiol.">
        <title>The Global Catalogue of Microorganisms (GCM) 10K type strain sequencing project: providing services to taxonomists for standard genome sequencing and annotation.</title>
        <authorList>
            <consortium name="The Broad Institute Genomics Platform"/>
            <consortium name="The Broad Institute Genome Sequencing Center for Infectious Disease"/>
            <person name="Wu L."/>
            <person name="Ma J."/>
        </authorList>
    </citation>
    <scope>NUCLEOTIDE SEQUENCE [LARGE SCALE GENOMIC DNA]</scope>
    <source>
        <strain evidence="5">CGMCC 1.16305</strain>
    </source>
</reference>
<dbReference type="RefSeq" id="WP_380968903.1">
    <property type="nucleotide sequence ID" value="NZ_JBHTCO010000041.1"/>
</dbReference>
<feature type="domain" description="NodB homology" evidence="3">
    <location>
        <begin position="40"/>
        <end position="225"/>
    </location>
</feature>
<evidence type="ECO:0000313" key="5">
    <source>
        <dbReference type="Proteomes" id="UP001596505"/>
    </source>
</evidence>
<comment type="caution">
    <text evidence="4">The sequence shown here is derived from an EMBL/GenBank/DDBJ whole genome shotgun (WGS) entry which is preliminary data.</text>
</comment>
<dbReference type="Gene3D" id="3.20.20.370">
    <property type="entry name" value="Glycoside hydrolase/deacetylase"/>
    <property type="match status" value="1"/>
</dbReference>
<organism evidence="4 5">
    <name type="scientific">Scopulibacillus cellulosilyticus</name>
    <dbReference type="NCBI Taxonomy" id="2665665"/>
    <lineage>
        <taxon>Bacteria</taxon>
        <taxon>Bacillati</taxon>
        <taxon>Bacillota</taxon>
        <taxon>Bacilli</taxon>
        <taxon>Bacillales</taxon>
        <taxon>Sporolactobacillaceae</taxon>
        <taxon>Scopulibacillus</taxon>
    </lineage>
</organism>
<keyword evidence="5" id="KW-1185">Reference proteome</keyword>
<evidence type="ECO:0000256" key="1">
    <source>
        <dbReference type="ARBA" id="ARBA00022723"/>
    </source>
</evidence>
<evidence type="ECO:0000256" key="2">
    <source>
        <dbReference type="ARBA" id="ARBA00022801"/>
    </source>
</evidence>
<accession>A0ABW2Q2X9</accession>
<keyword evidence="1" id="KW-0479">Metal-binding</keyword>
<dbReference type="PANTHER" id="PTHR10587:SF133">
    <property type="entry name" value="CHITIN DEACETYLASE 1-RELATED"/>
    <property type="match status" value="1"/>
</dbReference>
<dbReference type="CDD" id="cd10959">
    <property type="entry name" value="CE4_NodB_like_3"/>
    <property type="match status" value="1"/>
</dbReference>
<dbReference type="InterPro" id="IPR050248">
    <property type="entry name" value="Polysacc_deacetylase_ArnD"/>
</dbReference>
<dbReference type="InterPro" id="IPR011330">
    <property type="entry name" value="Glyco_hydro/deAcase_b/a-brl"/>
</dbReference>
<dbReference type="PANTHER" id="PTHR10587">
    <property type="entry name" value="GLYCOSYL TRANSFERASE-RELATED"/>
    <property type="match status" value="1"/>
</dbReference>
<name>A0ABW2Q2X9_9BACL</name>